<feature type="domain" description="Beta-lactamase-related" evidence="1">
    <location>
        <begin position="60"/>
        <end position="381"/>
    </location>
</feature>
<dbReference type="Pfam" id="PF00144">
    <property type="entry name" value="Beta-lactamase"/>
    <property type="match status" value="1"/>
</dbReference>
<reference evidence="2 3" key="1">
    <citation type="journal article" date="2017" name="Int. J. Syst. Evol. Microbiol.">
        <title>Marinicauda algicola sp. nov., isolated from a marine red alga Rhodosorus marinus.</title>
        <authorList>
            <person name="Jeong S.E."/>
            <person name="Jeon S.H."/>
            <person name="Chun B.H."/>
            <person name="Kim D.W."/>
            <person name="Jeon C.O."/>
        </authorList>
    </citation>
    <scope>NUCLEOTIDE SEQUENCE [LARGE SCALE GENOMIC DNA]</scope>
    <source>
        <strain evidence="2 3">JCM 31718</strain>
    </source>
</reference>
<dbReference type="InterPro" id="IPR012338">
    <property type="entry name" value="Beta-lactam/transpept-like"/>
</dbReference>
<evidence type="ECO:0000313" key="3">
    <source>
        <dbReference type="Proteomes" id="UP000308054"/>
    </source>
</evidence>
<comment type="caution">
    <text evidence="2">The sequence shown here is derived from an EMBL/GenBank/DDBJ whole genome shotgun (WGS) entry which is preliminary data.</text>
</comment>
<dbReference type="EMBL" id="SRXW01000001">
    <property type="protein sequence ID" value="TGY90781.1"/>
    <property type="molecule type" value="Genomic_DNA"/>
</dbReference>
<proteinExistence type="predicted"/>
<keyword evidence="3" id="KW-1185">Reference proteome</keyword>
<dbReference type="SUPFAM" id="SSF56601">
    <property type="entry name" value="beta-lactamase/transpeptidase-like"/>
    <property type="match status" value="1"/>
</dbReference>
<dbReference type="PANTHER" id="PTHR46825:SF15">
    <property type="entry name" value="BETA-LACTAMASE-RELATED DOMAIN-CONTAINING PROTEIN"/>
    <property type="match status" value="1"/>
</dbReference>
<dbReference type="RefSeq" id="WP_135995273.1">
    <property type="nucleotide sequence ID" value="NZ_CP071057.1"/>
</dbReference>
<evidence type="ECO:0000259" key="1">
    <source>
        <dbReference type="Pfam" id="PF00144"/>
    </source>
</evidence>
<organism evidence="2 3">
    <name type="scientific">Marinicauda algicola</name>
    <dbReference type="NCBI Taxonomy" id="2029849"/>
    <lineage>
        <taxon>Bacteria</taxon>
        <taxon>Pseudomonadati</taxon>
        <taxon>Pseudomonadota</taxon>
        <taxon>Alphaproteobacteria</taxon>
        <taxon>Maricaulales</taxon>
        <taxon>Maricaulaceae</taxon>
        <taxon>Marinicauda</taxon>
    </lineage>
</organism>
<name>A0A4S2H600_9PROT</name>
<sequence>MLTALLTSLLLSQLDVDGTRGPWAPETERPVDLPAPAVESEVIAEALAAPSEPEWLDAFRARLDQAAREDKVVGLAAAVIENGRTVLVYTHGETAAGSGEPVTRETVFRAASLTKSFTGTLLAVLEHEGLVDLDATVPSDVITLKSGGRPTWLQLVSHQTGLPPNAYDNLIEAGRDPVHARARLAEVDPICALGECYTYQNIAFGASQVLIEQATGMSYEQAVRRWLFEPYGLDTASLGADALRAADSWARPHRGWRRAFDRPGSPDTHYDGLPAAAGINLTLDDLIAWARAHLAEHGGVPREARERAWTPYINSLRETVGLREVRARVDETAYGIGWRIYKWGDRTLIMHSGYLSGYGAQIVMEPATGFAFVALWNADARAPWRLWPTVMDLRTGAGPGDWLDRLKG</sequence>
<dbReference type="Gene3D" id="3.40.710.10">
    <property type="entry name" value="DD-peptidase/beta-lactamase superfamily"/>
    <property type="match status" value="1"/>
</dbReference>
<dbReference type="InterPro" id="IPR001466">
    <property type="entry name" value="Beta-lactam-related"/>
</dbReference>
<dbReference type="OrthoDB" id="119951at2"/>
<dbReference type="PANTHER" id="PTHR46825">
    <property type="entry name" value="D-ALANYL-D-ALANINE-CARBOXYPEPTIDASE/ENDOPEPTIDASE AMPH"/>
    <property type="match status" value="1"/>
</dbReference>
<accession>A0A4S2H600</accession>
<dbReference type="AlphaFoldDB" id="A0A4S2H600"/>
<keyword evidence="2" id="KW-0378">Hydrolase</keyword>
<dbReference type="Proteomes" id="UP000308054">
    <property type="component" value="Unassembled WGS sequence"/>
</dbReference>
<gene>
    <name evidence="2" type="ORF">E5163_05400</name>
</gene>
<dbReference type="GO" id="GO:0016787">
    <property type="term" value="F:hydrolase activity"/>
    <property type="evidence" value="ECO:0007669"/>
    <property type="project" value="UniProtKB-KW"/>
</dbReference>
<protein>
    <submittedName>
        <fullName evidence="2">Class A beta-lactamase-related serine hydrolase</fullName>
    </submittedName>
</protein>
<evidence type="ECO:0000313" key="2">
    <source>
        <dbReference type="EMBL" id="TGY90781.1"/>
    </source>
</evidence>
<dbReference type="InterPro" id="IPR050491">
    <property type="entry name" value="AmpC-like"/>
</dbReference>